<feature type="coiled-coil region" evidence="1">
    <location>
        <begin position="37"/>
        <end position="68"/>
    </location>
</feature>
<name>A0A699U6K7_TANCI</name>
<evidence type="ECO:0000256" key="1">
    <source>
        <dbReference type="SAM" id="Coils"/>
    </source>
</evidence>
<reference evidence="2" key="1">
    <citation type="journal article" date="2019" name="Sci. Rep.">
        <title>Draft genome of Tanacetum cinerariifolium, the natural source of mosquito coil.</title>
        <authorList>
            <person name="Yamashiro T."/>
            <person name="Shiraishi A."/>
            <person name="Satake H."/>
            <person name="Nakayama K."/>
        </authorList>
    </citation>
    <scope>NUCLEOTIDE SEQUENCE</scope>
</reference>
<proteinExistence type="predicted"/>
<dbReference type="AlphaFoldDB" id="A0A699U6K7"/>
<feature type="non-terminal residue" evidence="2">
    <location>
        <position position="1"/>
    </location>
</feature>
<organism evidence="2">
    <name type="scientific">Tanacetum cinerariifolium</name>
    <name type="common">Dalmatian daisy</name>
    <name type="synonym">Chrysanthemum cinerariifolium</name>
    <dbReference type="NCBI Taxonomy" id="118510"/>
    <lineage>
        <taxon>Eukaryota</taxon>
        <taxon>Viridiplantae</taxon>
        <taxon>Streptophyta</taxon>
        <taxon>Embryophyta</taxon>
        <taxon>Tracheophyta</taxon>
        <taxon>Spermatophyta</taxon>
        <taxon>Magnoliopsida</taxon>
        <taxon>eudicotyledons</taxon>
        <taxon>Gunneridae</taxon>
        <taxon>Pentapetalae</taxon>
        <taxon>asterids</taxon>
        <taxon>campanulids</taxon>
        <taxon>Asterales</taxon>
        <taxon>Asteraceae</taxon>
        <taxon>Asteroideae</taxon>
        <taxon>Anthemideae</taxon>
        <taxon>Anthemidinae</taxon>
        <taxon>Tanacetum</taxon>
    </lineage>
</organism>
<keyword evidence="1" id="KW-0175">Coiled coil</keyword>
<sequence>EDDFSKFKQTNLFVEAVSSVRGSVDMYLVNQMNEAIKAAVQLQLDRLRDEAKAKNEDFNNKIDENIKKTSRSKSKYKLRSKSLRFYRELRTNLSELEMKKIPIDKMENNKSIDKSVQQKTL</sequence>
<gene>
    <name evidence="2" type="ORF">Tci_888827</name>
</gene>
<protein>
    <submittedName>
        <fullName evidence="2">Uncharacterized protein</fullName>
    </submittedName>
</protein>
<dbReference type="EMBL" id="BKCJ011296081">
    <property type="protein sequence ID" value="GFD16858.1"/>
    <property type="molecule type" value="Genomic_DNA"/>
</dbReference>
<accession>A0A699U6K7</accession>
<evidence type="ECO:0000313" key="2">
    <source>
        <dbReference type="EMBL" id="GFD16858.1"/>
    </source>
</evidence>
<comment type="caution">
    <text evidence="2">The sequence shown here is derived from an EMBL/GenBank/DDBJ whole genome shotgun (WGS) entry which is preliminary data.</text>
</comment>